<proteinExistence type="predicted"/>
<evidence type="ECO:0000256" key="1">
    <source>
        <dbReference type="SAM" id="MobiDB-lite"/>
    </source>
</evidence>
<gene>
    <name evidence="3" type="ordered locus">Msil_2719</name>
</gene>
<evidence type="ECO:0000259" key="2">
    <source>
        <dbReference type="Pfam" id="PF00535"/>
    </source>
</evidence>
<dbReference type="eggNOG" id="COG1216">
    <property type="taxonomic scope" value="Bacteria"/>
</dbReference>
<dbReference type="PANTHER" id="PTHR43179:SF7">
    <property type="entry name" value="RHAMNOSYLTRANSFERASE WBBL"/>
    <property type="match status" value="1"/>
</dbReference>
<keyword evidence="4" id="KW-1185">Reference proteome</keyword>
<evidence type="ECO:0000313" key="3">
    <source>
        <dbReference type="EMBL" id="ACK51641.1"/>
    </source>
</evidence>
<dbReference type="CAZy" id="GT2">
    <property type="family name" value="Glycosyltransferase Family 2"/>
</dbReference>
<feature type="region of interest" description="Disordered" evidence="1">
    <location>
        <begin position="369"/>
        <end position="392"/>
    </location>
</feature>
<dbReference type="PANTHER" id="PTHR43179">
    <property type="entry name" value="RHAMNOSYLTRANSFERASE WBBL"/>
    <property type="match status" value="1"/>
</dbReference>
<dbReference type="AlphaFoldDB" id="B8ERU3"/>
<dbReference type="STRING" id="395965.Msil_2719"/>
<protein>
    <submittedName>
        <fullName evidence="3">Glycosyl transferase family 2</fullName>
    </submittedName>
</protein>
<feature type="compositionally biased region" description="Pro residues" evidence="1">
    <location>
        <begin position="380"/>
        <end position="389"/>
    </location>
</feature>
<keyword evidence="3" id="KW-0808">Transferase</keyword>
<dbReference type="GO" id="GO:0016740">
    <property type="term" value="F:transferase activity"/>
    <property type="evidence" value="ECO:0007669"/>
    <property type="project" value="UniProtKB-KW"/>
</dbReference>
<sequence>MARPGLTPAPVPLLVPARDVVGDAPHFEALSGRPFLAIEPAALSPPSGWFKLRYRLSFFDRPVRPIISFRRGGMEIGWRLLPGPVLGRGEGLLIAPAGTTAVWISPVARAGRFSFVLEAIEPIPTAEALRLGWAGDRGRFFSALATFALGWRPEAELNFRWATQHTPLTQWPAYRDRLSAAPDWRGLDRPRCDWTAAPRIRLRARLDADTPPEAVEATIGSLRAQIFPHWSLRVAGAKEKIAALADGRIVASDGDLLQGEDRDLAGCVGFGDRLAPHALACFIETMARDAQAVAAYCDEDLGPEPLFKPDWSPDLETARPYVGRLLLARLSFARARLASLPVCEEAAFANELLRGLTRREVAHIPRPLIETRPRANPTRPASPRPPAPRAPHVTIVMPTRDRASVLRRSVESLLAQTRYPAFDLVLVDNGSTEPDALEALRAAERDKRVSRIDAPGPFNFSRLCNLGAAAATGEVLVFLNNDVEITESDWLGELAFQASRSDIGAVGCLLLYPDGRIQHGGIVLGMGESAGHCDAGLEASAPGWLGRNGAVHEISAVTGACLAVERTKFAAVGGFDEIHLPVEFNDIDLCLRLEEMGFQTLWTPLARLTHFESASRGKATFRRLGAHAAERAYVLDRWADRLRDDPCYHPGLSLFSLTPQLA</sequence>
<dbReference type="SUPFAM" id="SSF53448">
    <property type="entry name" value="Nucleotide-diphospho-sugar transferases"/>
    <property type="match status" value="1"/>
</dbReference>
<accession>B8ERU3</accession>
<organism evidence="3 4">
    <name type="scientific">Methylocella silvestris (strain DSM 15510 / CIP 108128 / LMG 27833 / NCIMB 13906 / BL2)</name>
    <dbReference type="NCBI Taxonomy" id="395965"/>
    <lineage>
        <taxon>Bacteria</taxon>
        <taxon>Pseudomonadati</taxon>
        <taxon>Pseudomonadota</taxon>
        <taxon>Alphaproteobacteria</taxon>
        <taxon>Hyphomicrobiales</taxon>
        <taxon>Beijerinckiaceae</taxon>
        <taxon>Methylocella</taxon>
    </lineage>
</organism>
<dbReference type="EMBL" id="CP001280">
    <property type="protein sequence ID" value="ACK51641.1"/>
    <property type="molecule type" value="Genomic_DNA"/>
</dbReference>
<dbReference type="InterPro" id="IPR029044">
    <property type="entry name" value="Nucleotide-diphossugar_trans"/>
</dbReference>
<name>B8ERU3_METSB</name>
<dbReference type="OrthoDB" id="9783791at2"/>
<reference evidence="3 4" key="1">
    <citation type="journal article" date="2010" name="J. Bacteriol.">
        <title>Complete genome sequence of the aerobic facultative methanotroph Methylocella silvestris BL2.</title>
        <authorList>
            <person name="Chen Y."/>
            <person name="Crombie A."/>
            <person name="Rahman M.T."/>
            <person name="Dedysh S.N."/>
            <person name="Liesack W."/>
            <person name="Stott M.B."/>
            <person name="Alam M."/>
            <person name="Theisen A.R."/>
            <person name="Murrell J.C."/>
            <person name="Dunfield P.F."/>
        </authorList>
    </citation>
    <scope>NUCLEOTIDE SEQUENCE [LARGE SCALE GENOMIC DNA]</scope>
    <source>
        <strain evidence="4">DSM 15510 / CIP 108128 / LMG 27833 / NCIMB 13906 / BL2</strain>
    </source>
</reference>
<dbReference type="CDD" id="cd04186">
    <property type="entry name" value="GT_2_like_c"/>
    <property type="match status" value="1"/>
</dbReference>
<dbReference type="Proteomes" id="UP000002257">
    <property type="component" value="Chromosome"/>
</dbReference>
<dbReference type="Gene3D" id="3.90.550.10">
    <property type="entry name" value="Spore Coat Polysaccharide Biosynthesis Protein SpsA, Chain A"/>
    <property type="match status" value="1"/>
</dbReference>
<dbReference type="KEGG" id="msl:Msil_2719"/>
<evidence type="ECO:0000313" key="4">
    <source>
        <dbReference type="Proteomes" id="UP000002257"/>
    </source>
</evidence>
<dbReference type="HOGENOM" id="CLU_005003_5_0_5"/>
<feature type="domain" description="Glycosyltransferase 2-like" evidence="2">
    <location>
        <begin position="394"/>
        <end position="510"/>
    </location>
</feature>
<dbReference type="Pfam" id="PF00535">
    <property type="entry name" value="Glycos_transf_2"/>
    <property type="match status" value="1"/>
</dbReference>
<dbReference type="InterPro" id="IPR001173">
    <property type="entry name" value="Glyco_trans_2-like"/>
</dbReference>